<reference evidence="2" key="1">
    <citation type="journal article" date="2019" name="Int. J. Syst. Evol. Microbiol.">
        <title>The Global Catalogue of Microorganisms (GCM) 10K type strain sequencing project: providing services to taxonomists for standard genome sequencing and annotation.</title>
        <authorList>
            <consortium name="The Broad Institute Genomics Platform"/>
            <consortium name="The Broad Institute Genome Sequencing Center for Infectious Disease"/>
            <person name="Wu L."/>
            <person name="Ma J."/>
        </authorList>
    </citation>
    <scope>NUCLEOTIDE SEQUENCE [LARGE SCALE GENOMIC DNA]</scope>
    <source>
        <strain evidence="2">CCM 8749</strain>
    </source>
</reference>
<dbReference type="Proteomes" id="UP001596250">
    <property type="component" value="Unassembled WGS sequence"/>
</dbReference>
<accession>A0ABW1ISD7</accession>
<organism evidence="1 2">
    <name type="scientific">Marinicrinis lubricantis</name>
    <dbReference type="NCBI Taxonomy" id="2086470"/>
    <lineage>
        <taxon>Bacteria</taxon>
        <taxon>Bacillati</taxon>
        <taxon>Bacillota</taxon>
        <taxon>Bacilli</taxon>
        <taxon>Bacillales</taxon>
        <taxon>Paenibacillaceae</taxon>
    </lineage>
</organism>
<protein>
    <submittedName>
        <fullName evidence="1">DUF3866 family protein</fullName>
    </submittedName>
</protein>
<comment type="caution">
    <text evidence="1">The sequence shown here is derived from an EMBL/GenBank/DDBJ whole genome shotgun (WGS) entry which is preliminary data.</text>
</comment>
<proteinExistence type="predicted"/>
<dbReference type="EMBL" id="JBHSQV010000175">
    <property type="protein sequence ID" value="MFC5988037.1"/>
    <property type="molecule type" value="Genomic_DNA"/>
</dbReference>
<gene>
    <name evidence="1" type="ORF">ACFPXP_16670</name>
</gene>
<evidence type="ECO:0000313" key="2">
    <source>
        <dbReference type="Proteomes" id="UP001596250"/>
    </source>
</evidence>
<dbReference type="RefSeq" id="WP_379895479.1">
    <property type="nucleotide sequence ID" value="NZ_CBCSCT010000024.1"/>
</dbReference>
<name>A0ABW1ISD7_9BACL</name>
<keyword evidence="2" id="KW-1185">Reference proteome</keyword>
<sequence>MMYTEIGKVLEVVGDDGDLIELKVQVGEQVEKAFHYQEWHQKKPAIGDFLLLNTTAVRLGLGTGGFHFVIHVLGPDRGGFHEVHTTAVSQQPGHMIKLRYTPLQRKMLAAEEEASPVHHLFHKHKQLQGLPVLIGELHSMLPVASSWFAHQSRMEKRPIPRLVYVMTDGGALPISFSSHVRQLKQSGWLHGTVTYGHAYGGDVEALNKYTALIAAKWVLEADAVIVCMGPGIAGTGTPYGHTGMEVGEIINAVRSLKGIPILMPRLSFADRRIRHQGLSHHTEGILQIAAMSPAVIPLSSIMNEEHKRTIQRQLEQWGIPEKHEIHWCEMSSEEIRSAIGLYPHSMKTMGRGLDDDPDFFSAVCAAAQYAWSLIHAPD</sequence>
<dbReference type="InterPro" id="IPR024479">
    <property type="entry name" value="DUF3866"/>
</dbReference>
<dbReference type="Pfam" id="PF12982">
    <property type="entry name" value="DUF3866"/>
    <property type="match status" value="1"/>
</dbReference>
<evidence type="ECO:0000313" key="1">
    <source>
        <dbReference type="EMBL" id="MFC5988037.1"/>
    </source>
</evidence>